<gene>
    <name evidence="1" type="ORF">MNB_SV-5-814</name>
</gene>
<dbReference type="Pfam" id="PF07437">
    <property type="entry name" value="YfaZ"/>
    <property type="match status" value="1"/>
</dbReference>
<organism evidence="1">
    <name type="scientific">hydrothermal vent metagenome</name>
    <dbReference type="NCBI Taxonomy" id="652676"/>
    <lineage>
        <taxon>unclassified sequences</taxon>
        <taxon>metagenomes</taxon>
        <taxon>ecological metagenomes</taxon>
    </lineage>
</organism>
<name>A0A1W1ECK9_9ZZZZ</name>
<accession>A0A1W1ECK9</accession>
<proteinExistence type="predicted"/>
<dbReference type="InterPro" id="IPR009998">
    <property type="entry name" value="YfaZ"/>
</dbReference>
<reference evidence="1" key="1">
    <citation type="submission" date="2016-10" db="EMBL/GenBank/DDBJ databases">
        <authorList>
            <person name="de Groot N.N."/>
        </authorList>
    </citation>
    <scope>NUCLEOTIDE SEQUENCE</scope>
</reference>
<evidence type="ECO:0008006" key="2">
    <source>
        <dbReference type="Google" id="ProtNLM"/>
    </source>
</evidence>
<dbReference type="AlphaFoldDB" id="A0A1W1ECK9"/>
<evidence type="ECO:0000313" key="1">
    <source>
        <dbReference type="EMBL" id="SFZ97746.1"/>
    </source>
</evidence>
<dbReference type="EMBL" id="FPKX01000018">
    <property type="protein sequence ID" value="SFZ97746.1"/>
    <property type="molecule type" value="Genomic_DNA"/>
</dbReference>
<sequence>MIKKIIIPTLLLSSILFAQSDVSLNINNEDLEARAAFNLNSTVGYTGGTSYLLDASYLHNDKDDLFTVGLSGENSLEAAPGLVFGFGFKAAFAEDFMAFPLLGKVRYILPFDSDIPTTSFLASYAYAPSVLTFLDGDSYSELRLEGDVEVISNIHIFGGYRNIDTDYERNDYKINDSWYGGLKLSF</sequence>
<protein>
    <recommendedName>
        <fullName evidence="2">Outer membrane protein beta-barrel domain-containing protein</fullName>
    </recommendedName>
</protein>